<accession>A0ABV2WNK6</accession>
<name>A0ABV2WNK6_9NOCA</name>
<dbReference type="RefSeq" id="WP_356955603.1">
    <property type="nucleotide sequence ID" value="NZ_JBEYBD010000004.1"/>
</dbReference>
<keyword evidence="5" id="KW-1185">Reference proteome</keyword>
<organism evidence="4 5">
    <name type="scientific">Nocardia rhamnosiphila</name>
    <dbReference type="NCBI Taxonomy" id="426716"/>
    <lineage>
        <taxon>Bacteria</taxon>
        <taxon>Bacillati</taxon>
        <taxon>Actinomycetota</taxon>
        <taxon>Actinomycetes</taxon>
        <taxon>Mycobacteriales</taxon>
        <taxon>Nocardiaceae</taxon>
        <taxon>Nocardia</taxon>
    </lineage>
</organism>
<reference evidence="4 5" key="1">
    <citation type="submission" date="2024-06" db="EMBL/GenBank/DDBJ databases">
        <title>The Natural Products Discovery Center: Release of the First 8490 Sequenced Strains for Exploring Actinobacteria Biosynthetic Diversity.</title>
        <authorList>
            <person name="Kalkreuter E."/>
            <person name="Kautsar S.A."/>
            <person name="Yang D."/>
            <person name="Bader C.D."/>
            <person name="Teijaro C.N."/>
            <person name="Fluegel L."/>
            <person name="Davis C.M."/>
            <person name="Simpson J.R."/>
            <person name="Lauterbach L."/>
            <person name="Steele A.D."/>
            <person name="Gui C."/>
            <person name="Meng S."/>
            <person name="Li G."/>
            <person name="Viehrig K."/>
            <person name="Ye F."/>
            <person name="Su P."/>
            <person name="Kiefer A.F."/>
            <person name="Nichols A."/>
            <person name="Cepeda A.J."/>
            <person name="Yan W."/>
            <person name="Fan B."/>
            <person name="Jiang Y."/>
            <person name="Adhikari A."/>
            <person name="Zheng C.-J."/>
            <person name="Schuster L."/>
            <person name="Cowan T.M."/>
            <person name="Smanski M.J."/>
            <person name="Chevrette M.G."/>
            <person name="De Carvalho L.P.S."/>
            <person name="Shen B."/>
        </authorList>
    </citation>
    <scope>NUCLEOTIDE SEQUENCE [LARGE SCALE GENOMIC DNA]</scope>
    <source>
        <strain evidence="4 5">NPDC019708</strain>
    </source>
</reference>
<proteinExistence type="inferred from homology"/>
<protein>
    <submittedName>
        <fullName evidence="4">SDR family NAD(P)-dependent oxidoreductase</fullName>
    </submittedName>
</protein>
<gene>
    <name evidence="4" type="ORF">ABZ510_11470</name>
</gene>
<dbReference type="Pfam" id="PF00106">
    <property type="entry name" value="adh_short"/>
    <property type="match status" value="1"/>
</dbReference>
<evidence type="ECO:0000313" key="5">
    <source>
        <dbReference type="Proteomes" id="UP001550628"/>
    </source>
</evidence>
<evidence type="ECO:0000256" key="3">
    <source>
        <dbReference type="RuleBase" id="RU000363"/>
    </source>
</evidence>
<dbReference type="InterPro" id="IPR002347">
    <property type="entry name" value="SDR_fam"/>
</dbReference>
<keyword evidence="2" id="KW-0560">Oxidoreductase</keyword>
<dbReference type="PANTHER" id="PTHR44196:SF1">
    <property type="entry name" value="DEHYDROGENASE_REDUCTASE SDR FAMILY MEMBER 7B"/>
    <property type="match status" value="1"/>
</dbReference>
<sequence length="246" mass="26803">MVTGASSGIGRATAVRLAGLGAEVALVARRRDELEVVHSEISRHGGRAHILPCDLTDHAAVHDLAREILDTWGRADILINNAGRSIRRTVRESCTRFHDFERTMAVNYYGPVALTLELLPAMMANRGGHVINVATWGVPAERMPKFAAYHASKSALTAFGHSLAAEVADHRINVTAVHFPLVRTPMIAPTARYRAQPALTPEQAAEWMITAIRARPRQLQPRYVPMIRAVGAISPTIADSMLLNAS</sequence>
<dbReference type="Gene3D" id="3.40.50.720">
    <property type="entry name" value="NAD(P)-binding Rossmann-like Domain"/>
    <property type="match status" value="1"/>
</dbReference>
<dbReference type="CDD" id="cd05233">
    <property type="entry name" value="SDR_c"/>
    <property type="match status" value="1"/>
</dbReference>
<dbReference type="EMBL" id="JBEYBF010000006">
    <property type="protein sequence ID" value="MEU1952472.1"/>
    <property type="molecule type" value="Genomic_DNA"/>
</dbReference>
<dbReference type="PRINTS" id="PR00081">
    <property type="entry name" value="GDHRDH"/>
</dbReference>
<dbReference type="Proteomes" id="UP001550628">
    <property type="component" value="Unassembled WGS sequence"/>
</dbReference>
<dbReference type="PRINTS" id="PR00080">
    <property type="entry name" value="SDRFAMILY"/>
</dbReference>
<dbReference type="SUPFAM" id="SSF51735">
    <property type="entry name" value="NAD(P)-binding Rossmann-fold domains"/>
    <property type="match status" value="1"/>
</dbReference>
<comment type="similarity">
    <text evidence="1 3">Belongs to the short-chain dehydrogenases/reductases (SDR) family.</text>
</comment>
<evidence type="ECO:0000256" key="1">
    <source>
        <dbReference type="ARBA" id="ARBA00006484"/>
    </source>
</evidence>
<evidence type="ECO:0000256" key="2">
    <source>
        <dbReference type="ARBA" id="ARBA00023002"/>
    </source>
</evidence>
<dbReference type="PANTHER" id="PTHR44196">
    <property type="entry name" value="DEHYDROGENASE/REDUCTASE SDR FAMILY MEMBER 7B"/>
    <property type="match status" value="1"/>
</dbReference>
<evidence type="ECO:0000313" key="4">
    <source>
        <dbReference type="EMBL" id="MEU1952472.1"/>
    </source>
</evidence>
<dbReference type="InterPro" id="IPR036291">
    <property type="entry name" value="NAD(P)-bd_dom_sf"/>
</dbReference>
<comment type="caution">
    <text evidence="4">The sequence shown here is derived from an EMBL/GenBank/DDBJ whole genome shotgun (WGS) entry which is preliminary data.</text>
</comment>